<dbReference type="AlphaFoldDB" id="A0A0C2ZMU7"/>
<evidence type="ECO:0000256" key="1">
    <source>
        <dbReference type="SAM" id="MobiDB-lite"/>
    </source>
</evidence>
<dbReference type="Proteomes" id="UP000031975">
    <property type="component" value="Unassembled WGS sequence"/>
</dbReference>
<name>A0A0C2ZMU7_MYCCA</name>
<dbReference type="RefSeq" id="WP_041159868.1">
    <property type="nucleotide sequence ID" value="NZ_JXQB01000001.1"/>
</dbReference>
<comment type="caution">
    <text evidence="3">The sequence shown here is derived from an EMBL/GenBank/DDBJ whole genome shotgun (WGS) entry which is preliminary data.</text>
</comment>
<protein>
    <submittedName>
        <fullName evidence="3">Lipoprotein</fullName>
    </submittedName>
</protein>
<sequence length="966" mass="107285">MKKLLTWISAITLVASSSVLAISCKTEQVKNENSLFLTNFGDIKIDSKSLLEWNQKWNGISSNNQELINKTNNLLAAGILLAIRDKKLHLPTNNKDGWDSSVNKQIESLLGNKNSTDTATLYGLANKSLNDLKDNKYKNDPKGWKKHLEETFPGVKKNLIDLENAYKSNFILNDSSNSAFIKLKNLLMFNSTVADSMWQKGIQTTNLDWKTLTSNFANAYPNKKDLNELTKAVKEAFDKAESNWNDAKIVTFTNMVNGLGGISNNTSTGTSNGVDTTNNVLTITYSSPKQIKEKIKNSNNGASNGESWIKEVLNKVSDDAKSGSIAFAQWNKPLNYKNNGPKDFINYNNQTPQSWTEIVKQIPVLENGELKTDPIKGEYGAISNSQKYAIDNYFNSEKPVIFSDLIFKFANNKTSSDIEKNLSLRALIPTDSSGQDLTTKLIQRFQGIQSVLQTYVSNDNSKNQNTYTAGLSRFDTIFRGEDAKIKANTSTNNKAEFKDWTEWDTKNDNHKVNVNGKLLTLSDTTYSDTMKFSIYDFLTSNKNNNEWTWKNENNGKLASEQFKKMLTDGGLSSDEASKIDSAISQSSGKNEAKDATRLTIYNLAELFNKINQKGNTSTGGTSGNSGGSSSSGSSPDTNGVNKSSNIYTVLNKDEGIIAFIDGDGLHITKIDGYKLINNTTNNTSLTSQGQQTNADTIKQTVILKQIRSLYSSSNSNILVPYLINSTLDNNKNLMSTAMTTSSGSETTNDRWNWTKKDLSNASAVKNLGIDVNSLNSNIKNDYERFLINTSLIDNSRTKAFYNIDILSEVSKSIQTGNDASSQANWLYELFTKILKNGSQQQIDLLNTIITTDNGKDNDQIQKIFLYQAKNLKVSAIRKLQQSNQKWVNKVRDNYKKYSKDASLEKKFIPDQSIDLNSMADDSKKRYNNLLQSGIFNPELKSQTNSNSSSGAASASSENSTSMRGDV</sequence>
<feature type="region of interest" description="Disordered" evidence="1">
    <location>
        <begin position="937"/>
        <end position="966"/>
    </location>
</feature>
<organism evidence="3 4">
    <name type="scientific">Mycoplasma capricolum subsp. capricolum</name>
    <dbReference type="NCBI Taxonomy" id="40479"/>
    <lineage>
        <taxon>Bacteria</taxon>
        <taxon>Bacillati</taxon>
        <taxon>Mycoplasmatota</taxon>
        <taxon>Mollicutes</taxon>
        <taxon>Mycoplasmataceae</taxon>
        <taxon>Mycoplasma</taxon>
    </lineage>
</organism>
<keyword evidence="3" id="KW-0449">Lipoprotein</keyword>
<dbReference type="PROSITE" id="PS51257">
    <property type="entry name" value="PROKAR_LIPOPROTEIN"/>
    <property type="match status" value="1"/>
</dbReference>
<dbReference type="NCBIfam" id="NF038029">
    <property type="entry name" value="LP_plasma"/>
    <property type="match status" value="1"/>
</dbReference>
<evidence type="ECO:0000313" key="4">
    <source>
        <dbReference type="Proteomes" id="UP000031975"/>
    </source>
</evidence>
<proteinExistence type="predicted"/>
<feature type="region of interest" description="Disordered" evidence="1">
    <location>
        <begin position="612"/>
        <end position="640"/>
    </location>
</feature>
<keyword evidence="2" id="KW-0732">Signal</keyword>
<accession>A0A0C2ZMU7</accession>
<feature type="chain" id="PRO_5002160483" evidence="2">
    <location>
        <begin position="22"/>
        <end position="966"/>
    </location>
</feature>
<evidence type="ECO:0000313" key="3">
    <source>
        <dbReference type="EMBL" id="KIM14175.1"/>
    </source>
</evidence>
<feature type="signal peptide" evidence="2">
    <location>
        <begin position="1"/>
        <end position="21"/>
    </location>
</feature>
<feature type="compositionally biased region" description="Low complexity" evidence="1">
    <location>
        <begin position="941"/>
        <end position="966"/>
    </location>
</feature>
<dbReference type="InterPro" id="IPR054816">
    <property type="entry name" value="Lipoprotein_mollicutes-type_CS"/>
</dbReference>
<reference evidence="3 4" key="1">
    <citation type="submission" date="2015-01" db="EMBL/GenBank/DDBJ databases">
        <title>Draft Genome Sequence of Mycoplasma capricolum subsp. capricolum str. GM508D.</title>
        <authorList>
            <person name="Calcutt M.J."/>
            <person name="Foecking M.F."/>
        </authorList>
    </citation>
    <scope>NUCLEOTIDE SEQUENCE [LARGE SCALE GENOMIC DNA]</scope>
    <source>
        <strain evidence="3 4">GM508D</strain>
    </source>
</reference>
<dbReference type="EMBL" id="JXQB01000001">
    <property type="protein sequence ID" value="KIM14175.1"/>
    <property type="molecule type" value="Genomic_DNA"/>
</dbReference>
<evidence type="ECO:0000256" key="2">
    <source>
        <dbReference type="SAM" id="SignalP"/>
    </source>
</evidence>
<gene>
    <name evidence="3" type="ORF">MCGM508_03855</name>
</gene>